<dbReference type="SUPFAM" id="SSF53335">
    <property type="entry name" value="S-adenosyl-L-methionine-dependent methyltransferases"/>
    <property type="match status" value="2"/>
</dbReference>
<sequence>MAIAKNSRVEGRKSLNYFSTVSIAVLLAFCLIGIWIVISFIAPLQNSELQVSETINEVKNIVGENAFTQSENSSAGIVDESIKADLQDNKFEGENLLKNQEEQKASGDLYDNTAVENRLEDTMRKISDEKNDSDEGSSTHEKDLTKNLNSESVETGPVGFQTNDEKNLDKNDGNNTLGTEKSTGNNKLQDEMASETVEEKIKKNMRSEIERATGESIMGNHDSSQTSEEAFDAHTESGIFNNATTENGTWSTQAVESQHLKETQASLISNDSNKYEWKLCKTTAGPEYIPCLDNWQSIRRLRSIRHYEHWERHCPDEAPTCLVPLTEGYRIPIKWPKSREMIWYKNAPHTKLAEVKGHQNWVKVAGEYLSFPGGGTQFKQGALHYIEFIQKSLPKIAWGKRSCVVLDVGCGVASFGGYLFEKDVLTMSLAPKDVHEAQVQFALERGIPAILGAMGTKRLPFPGSVFDLVHCARCRVPWHLEGGRLLLELNRVLRPGGCFVWSATPVYQKNPEDSGIWKDMGEITKAMCWDLVAIGRDKVNGVAAAIYRKPTSNECYNSRAKNEPPLCSELDDANAAWNVSLETCMHKIPVGASERGSVWPVRWPVRLEKPPYWLNSQAGVYGRPAPVEFTADSRHWKNVLSHSYMDGMGINWSSVRNVMDMRAVYGGFAAALKSFKVWVMNVVPIDSPDTLAIIYERGLFGIYHDWCESFNTYPRSYDLLHADYLFSKTKERCNIVAVIAEVDRIMRPEGYLIVRDNVESTDEIENIAKSLHWDIRFKYSNVNEGILCIQKTFWRPTQTETIVSAIA</sequence>
<comment type="subcellular location">
    <subcellularLocation>
        <location evidence="7">Endomembrane system</location>
        <topology evidence="7">Single-pass membrane protein</topology>
    </subcellularLocation>
    <subcellularLocation>
        <location evidence="1">Membrane</location>
        <topology evidence="1">Single-pass type II membrane protein</topology>
    </subcellularLocation>
</comment>
<keyword evidence="4" id="KW-0808">Transferase</keyword>
<evidence type="ECO:0000256" key="3">
    <source>
        <dbReference type="ARBA" id="ARBA00022603"/>
    </source>
</evidence>
<evidence type="ECO:0000313" key="10">
    <source>
        <dbReference type="EMBL" id="KAK4273958.1"/>
    </source>
</evidence>
<evidence type="ECO:0000256" key="1">
    <source>
        <dbReference type="ARBA" id="ARBA00004606"/>
    </source>
</evidence>
<evidence type="ECO:0000256" key="6">
    <source>
        <dbReference type="ARBA" id="ARBA00023180"/>
    </source>
</evidence>
<dbReference type="Proteomes" id="UP001293593">
    <property type="component" value="Unassembled WGS sequence"/>
</dbReference>
<organism evidence="10 11">
    <name type="scientific">Acacia crassicarpa</name>
    <name type="common">northern wattle</name>
    <dbReference type="NCBI Taxonomy" id="499986"/>
    <lineage>
        <taxon>Eukaryota</taxon>
        <taxon>Viridiplantae</taxon>
        <taxon>Streptophyta</taxon>
        <taxon>Embryophyta</taxon>
        <taxon>Tracheophyta</taxon>
        <taxon>Spermatophyta</taxon>
        <taxon>Magnoliopsida</taxon>
        <taxon>eudicotyledons</taxon>
        <taxon>Gunneridae</taxon>
        <taxon>Pentapetalae</taxon>
        <taxon>rosids</taxon>
        <taxon>fabids</taxon>
        <taxon>Fabales</taxon>
        <taxon>Fabaceae</taxon>
        <taxon>Caesalpinioideae</taxon>
        <taxon>mimosoid clade</taxon>
        <taxon>Acacieae</taxon>
        <taxon>Acacia</taxon>
    </lineage>
</organism>
<evidence type="ECO:0000256" key="7">
    <source>
        <dbReference type="ARBA" id="ARBA00037847"/>
    </source>
</evidence>
<evidence type="ECO:0008006" key="12">
    <source>
        <dbReference type="Google" id="ProtNLM"/>
    </source>
</evidence>
<dbReference type="Pfam" id="PF03141">
    <property type="entry name" value="Methyltransf_29"/>
    <property type="match status" value="1"/>
</dbReference>
<dbReference type="PANTHER" id="PTHR10108">
    <property type="entry name" value="SAM-DEPENDENT METHYLTRANSFERASE"/>
    <property type="match status" value="1"/>
</dbReference>
<evidence type="ECO:0000256" key="9">
    <source>
        <dbReference type="SAM" id="Phobius"/>
    </source>
</evidence>
<evidence type="ECO:0000313" key="11">
    <source>
        <dbReference type="Proteomes" id="UP001293593"/>
    </source>
</evidence>
<keyword evidence="9" id="KW-1133">Transmembrane helix</keyword>
<keyword evidence="11" id="KW-1185">Reference proteome</keyword>
<evidence type="ECO:0000256" key="2">
    <source>
        <dbReference type="ARBA" id="ARBA00008361"/>
    </source>
</evidence>
<reference evidence="10" key="1">
    <citation type="submission" date="2023-10" db="EMBL/GenBank/DDBJ databases">
        <title>Chromosome-level genome of the transformable northern wattle, Acacia crassicarpa.</title>
        <authorList>
            <person name="Massaro I."/>
            <person name="Sinha N.R."/>
            <person name="Poethig S."/>
            <person name="Leichty A.R."/>
        </authorList>
    </citation>
    <scope>NUCLEOTIDE SEQUENCE</scope>
    <source>
        <strain evidence="10">Acra3RX</strain>
        <tissue evidence="10">Leaf</tissue>
    </source>
</reference>
<dbReference type="GO" id="GO:0032259">
    <property type="term" value="P:methylation"/>
    <property type="evidence" value="ECO:0007669"/>
    <property type="project" value="UniProtKB-KW"/>
</dbReference>
<keyword evidence="9" id="KW-0812">Transmembrane</keyword>
<dbReference type="PANTHER" id="PTHR10108:SF1141">
    <property type="entry name" value="METHYLTRANSFERASE PMT24-RELATED"/>
    <property type="match status" value="1"/>
</dbReference>
<keyword evidence="3" id="KW-0489">Methyltransferase</keyword>
<dbReference type="AlphaFoldDB" id="A0AAE1JTK2"/>
<accession>A0AAE1JTK2</accession>
<dbReference type="GO" id="GO:0005768">
    <property type="term" value="C:endosome"/>
    <property type="evidence" value="ECO:0007669"/>
    <property type="project" value="TreeGrafter"/>
</dbReference>
<feature type="transmembrane region" description="Helical" evidence="9">
    <location>
        <begin position="21"/>
        <end position="42"/>
    </location>
</feature>
<dbReference type="GO" id="GO:0005802">
    <property type="term" value="C:trans-Golgi network"/>
    <property type="evidence" value="ECO:0007669"/>
    <property type="project" value="TreeGrafter"/>
</dbReference>
<feature type="region of interest" description="Disordered" evidence="8">
    <location>
        <begin position="123"/>
        <end position="195"/>
    </location>
</feature>
<dbReference type="InterPro" id="IPR029063">
    <property type="entry name" value="SAM-dependent_MTases_sf"/>
</dbReference>
<feature type="compositionally biased region" description="Basic and acidic residues" evidence="8">
    <location>
        <begin position="163"/>
        <end position="172"/>
    </location>
</feature>
<gene>
    <name evidence="10" type="ORF">QN277_017257</name>
</gene>
<dbReference type="InterPro" id="IPR004159">
    <property type="entry name" value="Put_SAM_MeTrfase"/>
</dbReference>
<proteinExistence type="inferred from homology"/>
<dbReference type="EMBL" id="JAWXYG010000004">
    <property type="protein sequence ID" value="KAK4273958.1"/>
    <property type="molecule type" value="Genomic_DNA"/>
</dbReference>
<evidence type="ECO:0000256" key="8">
    <source>
        <dbReference type="SAM" id="MobiDB-lite"/>
    </source>
</evidence>
<name>A0AAE1JTK2_9FABA</name>
<evidence type="ECO:0000256" key="5">
    <source>
        <dbReference type="ARBA" id="ARBA00022968"/>
    </source>
</evidence>
<dbReference type="GO" id="GO:0016020">
    <property type="term" value="C:membrane"/>
    <property type="evidence" value="ECO:0007669"/>
    <property type="project" value="UniProtKB-SubCell"/>
</dbReference>
<comment type="caution">
    <text evidence="10">The sequence shown here is derived from an EMBL/GenBank/DDBJ whole genome shotgun (WGS) entry which is preliminary data.</text>
</comment>
<keyword evidence="6" id="KW-0325">Glycoprotein</keyword>
<comment type="similarity">
    <text evidence="2">Belongs to the methyltransferase superfamily.</text>
</comment>
<dbReference type="FunFam" id="3.40.50.150:FF:000148">
    <property type="entry name" value="Probable methyltransferase PMT25"/>
    <property type="match status" value="1"/>
</dbReference>
<evidence type="ECO:0000256" key="4">
    <source>
        <dbReference type="ARBA" id="ARBA00022679"/>
    </source>
</evidence>
<protein>
    <recommendedName>
        <fullName evidence="12">Methyltransferase PMT24</fullName>
    </recommendedName>
</protein>
<keyword evidence="5" id="KW-0735">Signal-anchor</keyword>
<keyword evidence="9" id="KW-0472">Membrane</keyword>
<dbReference type="Gene3D" id="3.40.50.150">
    <property type="entry name" value="Vaccinia Virus protein VP39"/>
    <property type="match status" value="1"/>
</dbReference>
<feature type="compositionally biased region" description="Polar residues" evidence="8">
    <location>
        <begin position="173"/>
        <end position="187"/>
    </location>
</feature>
<dbReference type="GO" id="GO:0008168">
    <property type="term" value="F:methyltransferase activity"/>
    <property type="evidence" value="ECO:0007669"/>
    <property type="project" value="UniProtKB-KW"/>
</dbReference>